<organism evidence="4 5">
    <name type="scientific">Fusarium duplospermum</name>
    <dbReference type="NCBI Taxonomy" id="1325734"/>
    <lineage>
        <taxon>Eukaryota</taxon>
        <taxon>Fungi</taxon>
        <taxon>Dikarya</taxon>
        <taxon>Ascomycota</taxon>
        <taxon>Pezizomycotina</taxon>
        <taxon>Sordariomycetes</taxon>
        <taxon>Hypocreomycetidae</taxon>
        <taxon>Hypocreales</taxon>
        <taxon>Nectriaceae</taxon>
        <taxon>Fusarium</taxon>
        <taxon>Fusarium solani species complex</taxon>
    </lineage>
</organism>
<dbReference type="InterPro" id="IPR056884">
    <property type="entry name" value="NPHP3-like_N"/>
</dbReference>
<dbReference type="STRING" id="1325734.A0A428NT02"/>
<name>A0A428NT02_9HYPO</name>
<dbReference type="AlphaFoldDB" id="A0A428NT02"/>
<evidence type="ECO:0000259" key="3">
    <source>
        <dbReference type="Pfam" id="PF24883"/>
    </source>
</evidence>
<dbReference type="PANTHER" id="PTHR10039">
    <property type="entry name" value="AMELOGENIN"/>
    <property type="match status" value="1"/>
</dbReference>
<evidence type="ECO:0000259" key="2">
    <source>
        <dbReference type="Pfam" id="PF24809"/>
    </source>
</evidence>
<dbReference type="Gene3D" id="3.40.50.300">
    <property type="entry name" value="P-loop containing nucleotide triphosphate hydrolases"/>
    <property type="match status" value="1"/>
</dbReference>
<sequence length="456" mass="52154">MASTDGTNFKRSLVQFQSSLTEVEEQRLKDANLKDVEASIKKIQVKLGREKRLCNLNRIKKFLDAMKHVEDLVAIFLNVSEFVAFIWGPIKLALMVATTWANSIKQLLDVYEDIGEALSNLNFFHELIKSKEHIKQAMEDYFSHILRFHRCVLNVFSQDDWKAFFKTTLGGFRHKVEPIIQALKRRQEKLSHERLQAHAIHEGVQNSREHADGRFDTLAADLDSIKSSLASESLRLQTSAENREMKESLEDKLNISKFGSHSRLDSPEPSSSSAGDWIFHHPDFQAWEKATSSQRNVLFLNGSPGAGKTILAMKIIRYLTGKDPIHGSTVYFFFRHDDDDRKSAKSMLRAILSQLIEQDETIMRHLYEKSSRMSRSLELSRLRTLQGLAQDSVKICAKFKRTPEQGEKLAAEVAKTSKGMFLYAKVVMSNFLSMCTIKEFENEMRSSTVPEDLDQA</sequence>
<reference evidence="4 5" key="1">
    <citation type="submission" date="2017-06" db="EMBL/GenBank/DDBJ databases">
        <title>Comparative genomic analysis of Ambrosia Fusariam Clade fungi.</title>
        <authorList>
            <person name="Stajich J.E."/>
            <person name="Carrillo J."/>
            <person name="Kijimoto T."/>
            <person name="Eskalen A."/>
            <person name="O'Donnell K."/>
            <person name="Kasson M."/>
        </authorList>
    </citation>
    <scope>NUCLEOTIDE SEQUENCE [LARGE SCALE GENOMIC DNA]</scope>
    <source>
        <strain evidence="4 5">NRRL62584</strain>
    </source>
</reference>
<dbReference type="EMBL" id="NKCI01000307">
    <property type="protein sequence ID" value="RSL43938.1"/>
    <property type="molecule type" value="Genomic_DNA"/>
</dbReference>
<accession>A0A428NT02</accession>
<gene>
    <name evidence="4" type="ORF">CEP54_014884</name>
</gene>
<dbReference type="PANTHER" id="PTHR10039:SF14">
    <property type="entry name" value="NACHT DOMAIN-CONTAINING PROTEIN"/>
    <property type="match status" value="1"/>
</dbReference>
<dbReference type="OrthoDB" id="21416at2759"/>
<dbReference type="InterPro" id="IPR027417">
    <property type="entry name" value="P-loop_NTPase"/>
</dbReference>
<comment type="caution">
    <text evidence="4">The sequence shown here is derived from an EMBL/GenBank/DDBJ whole genome shotgun (WGS) entry which is preliminary data.</text>
</comment>
<evidence type="ECO:0000256" key="1">
    <source>
        <dbReference type="ARBA" id="ARBA00022737"/>
    </source>
</evidence>
<evidence type="ECO:0000313" key="4">
    <source>
        <dbReference type="EMBL" id="RSL43938.1"/>
    </source>
</evidence>
<dbReference type="InterPro" id="IPR056125">
    <property type="entry name" value="DUF7708"/>
</dbReference>
<keyword evidence="5" id="KW-1185">Reference proteome</keyword>
<dbReference type="SUPFAM" id="SSF52540">
    <property type="entry name" value="P-loop containing nucleoside triphosphate hydrolases"/>
    <property type="match status" value="1"/>
</dbReference>
<protein>
    <submittedName>
        <fullName evidence="4">Uncharacterized protein</fullName>
    </submittedName>
</protein>
<dbReference type="Pfam" id="PF24809">
    <property type="entry name" value="DUF7708"/>
    <property type="match status" value="1"/>
</dbReference>
<feature type="domain" description="Nephrocystin 3-like N-terminal" evidence="3">
    <location>
        <begin position="275"/>
        <end position="386"/>
    </location>
</feature>
<evidence type="ECO:0000313" key="5">
    <source>
        <dbReference type="Proteomes" id="UP000288168"/>
    </source>
</evidence>
<dbReference type="Pfam" id="PF24883">
    <property type="entry name" value="NPHP3_N"/>
    <property type="match status" value="1"/>
</dbReference>
<keyword evidence="1" id="KW-0677">Repeat</keyword>
<proteinExistence type="predicted"/>
<feature type="domain" description="DUF7708" evidence="2">
    <location>
        <begin position="59"/>
        <end position="198"/>
    </location>
</feature>
<dbReference type="Proteomes" id="UP000288168">
    <property type="component" value="Unassembled WGS sequence"/>
</dbReference>